<protein>
    <submittedName>
        <fullName evidence="3">Uncharacterized protein</fullName>
    </submittedName>
</protein>
<dbReference type="GO" id="GO:0005737">
    <property type="term" value="C:cytoplasm"/>
    <property type="evidence" value="ECO:0007669"/>
    <property type="project" value="TreeGrafter"/>
</dbReference>
<dbReference type="GO" id="GO:0005880">
    <property type="term" value="C:nuclear microtubule"/>
    <property type="evidence" value="ECO:0007669"/>
    <property type="project" value="TreeGrafter"/>
</dbReference>
<feature type="region of interest" description="Disordered" evidence="2">
    <location>
        <begin position="108"/>
        <end position="143"/>
    </location>
</feature>
<gene>
    <name evidence="3" type="ORF">Syun_018790</name>
</gene>
<name>A0AAP0IUG6_9MAGN</name>
<evidence type="ECO:0000313" key="3">
    <source>
        <dbReference type="EMBL" id="KAK9121173.1"/>
    </source>
</evidence>
<evidence type="ECO:0000256" key="2">
    <source>
        <dbReference type="SAM" id="MobiDB-lite"/>
    </source>
</evidence>
<feature type="compositionally biased region" description="Polar residues" evidence="2">
    <location>
        <begin position="119"/>
        <end position="134"/>
    </location>
</feature>
<dbReference type="PANTHER" id="PTHR31807">
    <property type="entry name" value="AUGMIN FAMILY MEMBER"/>
    <property type="match status" value="1"/>
</dbReference>
<accession>A0AAP0IUG6</accession>
<dbReference type="InterPro" id="IPR007573">
    <property type="entry name" value="QWRF"/>
</dbReference>
<keyword evidence="4" id="KW-1185">Reference proteome</keyword>
<comment type="similarity">
    <text evidence="1">Belongs to the QWRF family.</text>
</comment>
<dbReference type="Pfam" id="PF04484">
    <property type="entry name" value="QWRF"/>
    <property type="match status" value="1"/>
</dbReference>
<evidence type="ECO:0000256" key="1">
    <source>
        <dbReference type="ARBA" id="ARBA00010016"/>
    </source>
</evidence>
<dbReference type="GO" id="GO:0051225">
    <property type="term" value="P:spindle assembly"/>
    <property type="evidence" value="ECO:0007669"/>
    <property type="project" value="TreeGrafter"/>
</dbReference>
<comment type="caution">
    <text evidence="3">The sequence shown here is derived from an EMBL/GenBank/DDBJ whole genome shotgun (WGS) entry which is preliminary data.</text>
</comment>
<proteinExistence type="inferred from homology"/>
<dbReference type="PANTHER" id="PTHR31807:SF6">
    <property type="entry name" value="PROTEIN ENDOSPERM DEFECTIVE 1-RELATED"/>
    <property type="match status" value="1"/>
</dbReference>
<dbReference type="GO" id="GO:0008017">
    <property type="term" value="F:microtubule binding"/>
    <property type="evidence" value="ECO:0007669"/>
    <property type="project" value="TreeGrafter"/>
</dbReference>
<dbReference type="Proteomes" id="UP001420932">
    <property type="component" value="Unassembled WGS sequence"/>
</dbReference>
<dbReference type="AlphaFoldDB" id="A0AAP0IUG6"/>
<dbReference type="EMBL" id="JBBNAF010000008">
    <property type="protein sequence ID" value="KAK9121173.1"/>
    <property type="molecule type" value="Genomic_DNA"/>
</dbReference>
<reference evidence="3 4" key="1">
    <citation type="submission" date="2024-01" db="EMBL/GenBank/DDBJ databases">
        <title>Genome assemblies of Stephania.</title>
        <authorList>
            <person name="Yang L."/>
        </authorList>
    </citation>
    <scope>NUCLEOTIDE SEQUENCE [LARGE SCALE GENOMIC DNA]</scope>
    <source>
        <strain evidence="3">YNDBR</strain>
        <tissue evidence="3">Leaf</tissue>
    </source>
</reference>
<sequence>MVLALEQLQDFSPHNLVDPPYSKSDVHFRQTEEGVLYWFARLCELEKGEYMGCITTTPTEENLLGILIGLMQNNCVNSESLRRMTTYKIRYRVLQIINSASLKERKTQVEARKGKKKNGCSSIPQPIPSRSGSNCLPPHPSSMKTQVEARKGKKGISTTELVHVHALRLLQNRYLQWRYANAKAEATMNVQSHTVEEVVMVVETIDVVTEVVEKVAEGWRRTLFV</sequence>
<organism evidence="3 4">
    <name type="scientific">Stephania yunnanensis</name>
    <dbReference type="NCBI Taxonomy" id="152371"/>
    <lineage>
        <taxon>Eukaryota</taxon>
        <taxon>Viridiplantae</taxon>
        <taxon>Streptophyta</taxon>
        <taxon>Embryophyta</taxon>
        <taxon>Tracheophyta</taxon>
        <taxon>Spermatophyta</taxon>
        <taxon>Magnoliopsida</taxon>
        <taxon>Ranunculales</taxon>
        <taxon>Menispermaceae</taxon>
        <taxon>Menispermoideae</taxon>
        <taxon>Cissampelideae</taxon>
        <taxon>Stephania</taxon>
    </lineage>
</organism>
<evidence type="ECO:0000313" key="4">
    <source>
        <dbReference type="Proteomes" id="UP001420932"/>
    </source>
</evidence>